<dbReference type="Proteomes" id="UP000295136">
    <property type="component" value="Unassembled WGS sequence"/>
</dbReference>
<feature type="transmembrane region" description="Helical" evidence="1">
    <location>
        <begin position="63"/>
        <end position="86"/>
    </location>
</feature>
<organism evidence="2 3">
    <name type="scientific">Nonomuraea mesophila</name>
    <dbReference type="NCBI Taxonomy" id="2530382"/>
    <lineage>
        <taxon>Bacteria</taxon>
        <taxon>Bacillati</taxon>
        <taxon>Actinomycetota</taxon>
        <taxon>Actinomycetes</taxon>
        <taxon>Streptosporangiales</taxon>
        <taxon>Streptosporangiaceae</taxon>
        <taxon>Nonomuraea</taxon>
    </lineage>
</organism>
<keyword evidence="3" id="KW-1185">Reference proteome</keyword>
<evidence type="ECO:0000313" key="3">
    <source>
        <dbReference type="Proteomes" id="UP000295136"/>
    </source>
</evidence>
<feature type="transmembrane region" description="Helical" evidence="1">
    <location>
        <begin position="24"/>
        <end position="43"/>
    </location>
</feature>
<proteinExistence type="predicted"/>
<reference evidence="2 3" key="1">
    <citation type="submission" date="2019-03" db="EMBL/GenBank/DDBJ databases">
        <title>Draft genome sequences of novel Actinobacteria.</title>
        <authorList>
            <person name="Sahin N."/>
            <person name="Ay H."/>
            <person name="Saygin H."/>
        </authorList>
    </citation>
    <scope>NUCLEOTIDE SEQUENCE [LARGE SCALE GENOMIC DNA]</scope>
    <source>
        <strain evidence="2 3">6K102</strain>
    </source>
</reference>
<keyword evidence="1" id="KW-0812">Transmembrane</keyword>
<dbReference type="EMBL" id="SMLD01000105">
    <property type="protein sequence ID" value="TDE40578.1"/>
    <property type="molecule type" value="Genomic_DNA"/>
</dbReference>
<name>A0A4R5EZK0_9ACTN</name>
<accession>A0A4R5EZK0</accession>
<evidence type="ECO:0000256" key="1">
    <source>
        <dbReference type="SAM" id="Phobius"/>
    </source>
</evidence>
<dbReference type="RefSeq" id="WP_132635795.1">
    <property type="nucleotide sequence ID" value="NZ_SMLD01000105.1"/>
</dbReference>
<sequence>MLPLIMVGIGIHGLREIDLSVADLLWLAVTGLCGVAFGALRAATTVVFQKGGVLWQGCTGRTLVVWALTLVAGFGVGALAVAAGMIPEARSMPISIGVGLLGEAVVILLKSARSGVPYAQSRR</sequence>
<evidence type="ECO:0000313" key="2">
    <source>
        <dbReference type="EMBL" id="TDE40578.1"/>
    </source>
</evidence>
<gene>
    <name evidence="2" type="ORF">E1295_31300</name>
</gene>
<feature type="transmembrane region" description="Helical" evidence="1">
    <location>
        <begin position="92"/>
        <end position="112"/>
    </location>
</feature>
<keyword evidence="1" id="KW-0472">Membrane</keyword>
<protein>
    <submittedName>
        <fullName evidence="2">DUF1453 domain-containing protein</fullName>
    </submittedName>
</protein>
<dbReference type="AlphaFoldDB" id="A0A4R5EZK0"/>
<comment type="caution">
    <text evidence="2">The sequence shown here is derived from an EMBL/GenBank/DDBJ whole genome shotgun (WGS) entry which is preliminary data.</text>
</comment>
<keyword evidence="1" id="KW-1133">Transmembrane helix</keyword>